<organism evidence="1 2">
    <name type="scientific">Candidatus Polarisedimenticola svalbardensis</name>
    <dbReference type="NCBI Taxonomy" id="2886004"/>
    <lineage>
        <taxon>Bacteria</taxon>
        <taxon>Pseudomonadati</taxon>
        <taxon>Acidobacteriota</taxon>
        <taxon>Candidatus Polarisedimenticolia</taxon>
        <taxon>Candidatus Polarisedimenticolales</taxon>
        <taxon>Candidatus Polarisedimenticolaceae</taxon>
        <taxon>Candidatus Polarisedimenticola</taxon>
    </lineage>
</organism>
<evidence type="ECO:0000313" key="2">
    <source>
        <dbReference type="Proteomes" id="UP000648239"/>
    </source>
</evidence>
<reference evidence="1 2" key="1">
    <citation type="submission" date="2020-08" db="EMBL/GenBank/DDBJ databases">
        <title>Acidobacteriota in marine sediments use diverse sulfur dissimilation pathways.</title>
        <authorList>
            <person name="Wasmund K."/>
        </authorList>
    </citation>
    <scope>NUCLEOTIDE SEQUENCE [LARGE SCALE GENOMIC DNA]</scope>
    <source>
        <strain evidence="1">MAG AM4</strain>
    </source>
</reference>
<dbReference type="AlphaFoldDB" id="A0A8J6Y969"/>
<proteinExistence type="predicted"/>
<accession>A0A8J6Y969</accession>
<comment type="caution">
    <text evidence="1">The sequence shown here is derived from an EMBL/GenBank/DDBJ whole genome shotgun (WGS) entry which is preliminary data.</text>
</comment>
<name>A0A8J6Y969_9BACT</name>
<dbReference type="EMBL" id="JACXWD010000139">
    <property type="protein sequence ID" value="MBD3869635.1"/>
    <property type="molecule type" value="Genomic_DNA"/>
</dbReference>
<protein>
    <submittedName>
        <fullName evidence="1">Uncharacterized protein</fullName>
    </submittedName>
</protein>
<gene>
    <name evidence="1" type="ORF">IFK94_16055</name>
</gene>
<sequence>MEPAKGDCALDGSACMFDLACAELGGVACTSAGTCLDTDGADIGSCLPDSLCDEACEQSDQFRLLFSPDVQNWTAFRLNASNPGQTFYNVIYDASGVGVDDVTLSVTIPYPYITVGGNPLHVYDADTVGSNGMGCLDPENADSVPITAGAPFSITLDDWIDPAVDAGDYHLSCTQVLGPNGDGSCTFDVTVLNGDIPLGGLIYLNVHLDFGLKGQFVDANPVGADPTGMLEDRYDRHPYVSPWSSSDALVNTETDDGSLGLADCRAFWFEHTDGFTDPLFEDQLQNLNMFKQVAGAFGRIWCADDGDGYEYYLQLVHPTKGVVQSAQADEDGYYALTYKHKGKPTDYLVEVYSDATFDTLVTSTTVELQGNGWANVGFWATDCDTDSVWNSSVVYGKGRKKN</sequence>
<evidence type="ECO:0000313" key="1">
    <source>
        <dbReference type="EMBL" id="MBD3869635.1"/>
    </source>
</evidence>
<dbReference type="Proteomes" id="UP000648239">
    <property type="component" value="Unassembled WGS sequence"/>
</dbReference>